<dbReference type="AlphaFoldDB" id="A0A8H2PLS8"/>
<dbReference type="EMBL" id="SZVP01000015">
    <property type="protein sequence ID" value="TMM43122.1"/>
    <property type="molecule type" value="Genomic_DNA"/>
</dbReference>
<dbReference type="RefSeq" id="WP_118056114.1">
    <property type="nucleotide sequence ID" value="NZ_SZVP01000015.1"/>
</dbReference>
<name>A0A8H2PLS8_9GAMM</name>
<reference evidence="1 2" key="1">
    <citation type="submission" date="2019-05" db="EMBL/GenBank/DDBJ databases">
        <title>Colwellia ponticola sp. nov., isolated from seawater.</title>
        <authorList>
            <person name="Yoon J.-H."/>
        </authorList>
    </citation>
    <scope>NUCLEOTIDE SEQUENCE [LARGE SCALE GENOMIC DNA]</scope>
    <source>
        <strain evidence="1 2">OISW-25</strain>
    </source>
</reference>
<protein>
    <submittedName>
        <fullName evidence="1">GIY-YIG nuclease family protein</fullName>
    </submittedName>
</protein>
<dbReference type="OrthoDB" id="6227610at2"/>
<organism evidence="1 2">
    <name type="scientific">Colwellia ponticola</name>
    <dbReference type="NCBI Taxonomy" id="2304625"/>
    <lineage>
        <taxon>Bacteria</taxon>
        <taxon>Pseudomonadati</taxon>
        <taxon>Pseudomonadota</taxon>
        <taxon>Gammaproteobacteria</taxon>
        <taxon>Alteromonadales</taxon>
        <taxon>Colwelliaceae</taxon>
        <taxon>Colwellia</taxon>
    </lineage>
</organism>
<sequence length="114" mass="12746">MHNNQNTINTIIAKQELPLGHVYVMTHSLFSDVVKIGCTSEDPITYAKVLSAKTVGDYKVVFSLACNNPYKVKRQVKAYLTAQEYVTGFYQIPIEVAGKLLKRETLIIPSVTIL</sequence>
<proteinExistence type="predicted"/>
<evidence type="ECO:0000313" key="2">
    <source>
        <dbReference type="Proteomes" id="UP000307702"/>
    </source>
</evidence>
<evidence type="ECO:0000313" key="1">
    <source>
        <dbReference type="EMBL" id="TMM43122.1"/>
    </source>
</evidence>
<gene>
    <name evidence="1" type="ORF">FCS21_13405</name>
</gene>
<accession>A0A8H2PLS8</accession>
<dbReference type="Proteomes" id="UP000307702">
    <property type="component" value="Unassembled WGS sequence"/>
</dbReference>
<keyword evidence="2" id="KW-1185">Reference proteome</keyword>
<comment type="caution">
    <text evidence="1">The sequence shown here is derived from an EMBL/GenBank/DDBJ whole genome shotgun (WGS) entry which is preliminary data.</text>
</comment>